<dbReference type="CDD" id="cd07438">
    <property type="entry name" value="PHP_HisPPase_AMP"/>
    <property type="match status" value="1"/>
</dbReference>
<dbReference type="SUPFAM" id="SSF89550">
    <property type="entry name" value="PHP domain-like"/>
    <property type="match status" value="1"/>
</dbReference>
<dbReference type="EMBL" id="CAEZSG010000098">
    <property type="protein sequence ID" value="CAB4540040.1"/>
    <property type="molecule type" value="Genomic_DNA"/>
</dbReference>
<dbReference type="PANTHER" id="PTHR42924:SF3">
    <property type="entry name" value="POLYMERASE_HISTIDINOL PHOSPHATASE N-TERMINAL DOMAIN-CONTAINING PROTEIN"/>
    <property type="match status" value="1"/>
</dbReference>
<dbReference type="PANTHER" id="PTHR42924">
    <property type="entry name" value="EXONUCLEASE"/>
    <property type="match status" value="1"/>
</dbReference>
<protein>
    <submittedName>
        <fullName evidence="2">Unannotated protein</fullName>
    </submittedName>
</protein>
<dbReference type="GO" id="GO:0035312">
    <property type="term" value="F:5'-3' DNA exonuclease activity"/>
    <property type="evidence" value="ECO:0007669"/>
    <property type="project" value="TreeGrafter"/>
</dbReference>
<gene>
    <name evidence="2" type="ORF">UFOPK1413_00685</name>
</gene>
<dbReference type="InterPro" id="IPR016195">
    <property type="entry name" value="Pol/histidinol_Pase-like"/>
</dbReference>
<evidence type="ECO:0000313" key="2">
    <source>
        <dbReference type="EMBL" id="CAB4540040.1"/>
    </source>
</evidence>
<dbReference type="Gene3D" id="1.10.150.650">
    <property type="match status" value="1"/>
</dbReference>
<organism evidence="2">
    <name type="scientific">freshwater metagenome</name>
    <dbReference type="NCBI Taxonomy" id="449393"/>
    <lineage>
        <taxon>unclassified sequences</taxon>
        <taxon>metagenomes</taxon>
        <taxon>ecological metagenomes</taxon>
    </lineage>
</organism>
<dbReference type="InterPro" id="IPR003141">
    <property type="entry name" value="Pol/His_phosphatase_N"/>
</dbReference>
<dbReference type="InterPro" id="IPR052018">
    <property type="entry name" value="PHP_domain"/>
</dbReference>
<reference evidence="2" key="1">
    <citation type="submission" date="2020-05" db="EMBL/GenBank/DDBJ databases">
        <authorList>
            <person name="Chiriac C."/>
            <person name="Salcher M."/>
            <person name="Ghai R."/>
            <person name="Kavagutti S V."/>
        </authorList>
    </citation>
    <scope>NUCLEOTIDE SEQUENCE</scope>
</reference>
<feature type="domain" description="Polymerase/histidinol phosphatase N-terminal" evidence="1">
    <location>
        <begin position="6"/>
        <end position="71"/>
    </location>
</feature>
<name>A0A6J6BLL6_9ZZZZ</name>
<sequence length="295" mass="31957">MMSRRIDLHLHSTCSDGVESPTRVMEVAKEQRLDVVSLTDHDTTAGWDEARAACARLGMTFVPGIEFSASLDGDSVHLLGYLVDPDFPDLVEESHKTKDDRVWRFESMVEKINADIAGLTHDFVYSFHTEGGTLGRPTIARALVELGVVATVSEAFDEILAPDNERYFVGHYAPTIERAIEVVVAAGGVPVFAHPWTADRASLASPELSDAAIDAKFGALVDLGLAGLEVHHEENTMFGRTRLAAIAEHYDLIITGSSDYHGDGMKPVLPGQHTTAPDMFDRIAQSGTGSAIAWA</sequence>
<dbReference type="Gene3D" id="3.20.20.140">
    <property type="entry name" value="Metal-dependent hydrolases"/>
    <property type="match status" value="1"/>
</dbReference>
<evidence type="ECO:0000259" key="1">
    <source>
        <dbReference type="SMART" id="SM00481"/>
    </source>
</evidence>
<dbReference type="Pfam" id="PF02811">
    <property type="entry name" value="PHP"/>
    <property type="match status" value="1"/>
</dbReference>
<proteinExistence type="predicted"/>
<dbReference type="GO" id="GO:0004534">
    <property type="term" value="F:5'-3' RNA exonuclease activity"/>
    <property type="evidence" value="ECO:0007669"/>
    <property type="project" value="TreeGrafter"/>
</dbReference>
<dbReference type="SMART" id="SM00481">
    <property type="entry name" value="POLIIIAc"/>
    <property type="match status" value="1"/>
</dbReference>
<dbReference type="AlphaFoldDB" id="A0A6J6BLL6"/>
<accession>A0A6J6BLL6</accession>
<dbReference type="InterPro" id="IPR004013">
    <property type="entry name" value="PHP_dom"/>
</dbReference>